<keyword evidence="2" id="KW-1185">Reference proteome</keyword>
<dbReference type="InterPro" id="IPR010982">
    <property type="entry name" value="Lambda_DNA-bd_dom_sf"/>
</dbReference>
<evidence type="ECO:0008006" key="3">
    <source>
        <dbReference type="Google" id="ProtNLM"/>
    </source>
</evidence>
<dbReference type="EMBL" id="BMNI01000009">
    <property type="protein sequence ID" value="GGO92578.1"/>
    <property type="molecule type" value="Genomic_DNA"/>
</dbReference>
<dbReference type="Proteomes" id="UP000655410">
    <property type="component" value="Unassembled WGS sequence"/>
</dbReference>
<gene>
    <name evidence="1" type="ORF">GCM10011584_29280</name>
</gene>
<dbReference type="Gene3D" id="1.10.260.40">
    <property type="entry name" value="lambda repressor-like DNA-binding domains"/>
    <property type="match status" value="1"/>
</dbReference>
<organism evidence="1 2">
    <name type="scientific">Nocardioides phosphati</name>
    <dbReference type="NCBI Taxonomy" id="1867775"/>
    <lineage>
        <taxon>Bacteria</taxon>
        <taxon>Bacillati</taxon>
        <taxon>Actinomycetota</taxon>
        <taxon>Actinomycetes</taxon>
        <taxon>Propionibacteriales</taxon>
        <taxon>Nocardioidaceae</taxon>
        <taxon>Nocardioides</taxon>
    </lineage>
</organism>
<evidence type="ECO:0000313" key="2">
    <source>
        <dbReference type="Proteomes" id="UP000655410"/>
    </source>
</evidence>
<dbReference type="SUPFAM" id="SSF47413">
    <property type="entry name" value="lambda repressor-like DNA-binding domains"/>
    <property type="match status" value="1"/>
</dbReference>
<evidence type="ECO:0000313" key="1">
    <source>
        <dbReference type="EMBL" id="GGO92578.1"/>
    </source>
</evidence>
<comment type="caution">
    <text evidence="1">The sequence shown here is derived from an EMBL/GenBank/DDBJ whole genome shotgun (WGS) entry which is preliminary data.</text>
</comment>
<name>A0ABQ2NCC8_9ACTN</name>
<sequence>MGMVKPQDAASEFSRTLASHLRDVMHEGHVTQMMIAREMGRSQAFVSERTGGVRPIDTDVLDAVARLLGWSSGRLWAELGQRITRNQ</sequence>
<protein>
    <recommendedName>
        <fullName evidence="3">XRE family transcriptional regulator</fullName>
    </recommendedName>
</protein>
<proteinExistence type="predicted"/>
<reference evidence="2" key="1">
    <citation type="journal article" date="2019" name="Int. J. Syst. Evol. Microbiol.">
        <title>The Global Catalogue of Microorganisms (GCM) 10K type strain sequencing project: providing services to taxonomists for standard genome sequencing and annotation.</title>
        <authorList>
            <consortium name="The Broad Institute Genomics Platform"/>
            <consortium name="The Broad Institute Genome Sequencing Center for Infectious Disease"/>
            <person name="Wu L."/>
            <person name="Ma J."/>
        </authorList>
    </citation>
    <scope>NUCLEOTIDE SEQUENCE [LARGE SCALE GENOMIC DNA]</scope>
    <source>
        <strain evidence="2">CGMCC 4.7371</strain>
    </source>
</reference>
<accession>A0ABQ2NCC8</accession>